<dbReference type="PANTHER" id="PTHR31451">
    <property type="match status" value="1"/>
</dbReference>
<comment type="caution">
    <text evidence="11">The sequence shown here is derived from an EMBL/GenBank/DDBJ whole genome shotgun (WGS) entry which is preliminary data.</text>
</comment>
<evidence type="ECO:0000256" key="4">
    <source>
        <dbReference type="ARBA" id="ARBA00012706"/>
    </source>
</evidence>
<dbReference type="SUPFAM" id="SSF51445">
    <property type="entry name" value="(Trans)glycosidases"/>
    <property type="match status" value="1"/>
</dbReference>
<gene>
    <name evidence="11" type="ORF">EV420DRAFT_938230</name>
</gene>
<proteinExistence type="inferred from homology"/>
<comment type="similarity">
    <text evidence="3">Belongs to the glycosyl hydrolase 5 (cellulase A) family.</text>
</comment>
<evidence type="ECO:0000256" key="6">
    <source>
        <dbReference type="ARBA" id="ARBA00022729"/>
    </source>
</evidence>
<dbReference type="GO" id="GO:0046355">
    <property type="term" value="P:mannan catabolic process"/>
    <property type="evidence" value="ECO:0007669"/>
    <property type="project" value="UniProtKB-ARBA"/>
</dbReference>
<evidence type="ECO:0000256" key="8">
    <source>
        <dbReference type="ARBA" id="ARBA00023295"/>
    </source>
</evidence>
<comment type="catalytic activity">
    <reaction evidence="1">
        <text>Random hydrolysis of (1-&gt;4)-beta-D-mannosidic linkages in mannans, galactomannans and glucomannans.</text>
        <dbReference type="EC" id="3.2.1.78"/>
    </reaction>
</comment>
<keyword evidence="6 9" id="KW-0732">Signal</keyword>
<evidence type="ECO:0000256" key="7">
    <source>
        <dbReference type="ARBA" id="ARBA00022801"/>
    </source>
</evidence>
<dbReference type="InterPro" id="IPR001547">
    <property type="entry name" value="Glyco_hydro_5"/>
</dbReference>
<dbReference type="InterPro" id="IPR017853">
    <property type="entry name" value="GH"/>
</dbReference>
<feature type="signal peptide" evidence="9">
    <location>
        <begin position="1"/>
        <end position="21"/>
    </location>
</feature>
<dbReference type="Pfam" id="PF26410">
    <property type="entry name" value="GH5_mannosidase"/>
    <property type="match status" value="1"/>
</dbReference>
<evidence type="ECO:0000313" key="12">
    <source>
        <dbReference type="Proteomes" id="UP001175211"/>
    </source>
</evidence>
<evidence type="ECO:0000256" key="1">
    <source>
        <dbReference type="ARBA" id="ARBA00001678"/>
    </source>
</evidence>
<dbReference type="InterPro" id="IPR045053">
    <property type="entry name" value="MAN-like"/>
</dbReference>
<feature type="domain" description="Glycoside hydrolase family 5" evidence="10">
    <location>
        <begin position="30"/>
        <end position="345"/>
    </location>
</feature>
<evidence type="ECO:0000256" key="9">
    <source>
        <dbReference type="SAM" id="SignalP"/>
    </source>
</evidence>
<dbReference type="RefSeq" id="XP_060336141.1">
    <property type="nucleotide sequence ID" value="XM_060484062.1"/>
</dbReference>
<dbReference type="Gene3D" id="3.20.20.80">
    <property type="entry name" value="Glycosidases"/>
    <property type="match status" value="1"/>
</dbReference>
<dbReference type="Proteomes" id="UP001175211">
    <property type="component" value="Unassembled WGS sequence"/>
</dbReference>
<reference evidence="11" key="1">
    <citation type="submission" date="2023-06" db="EMBL/GenBank/DDBJ databases">
        <authorList>
            <consortium name="Lawrence Berkeley National Laboratory"/>
            <person name="Ahrendt S."/>
            <person name="Sahu N."/>
            <person name="Indic B."/>
            <person name="Wong-Bajracharya J."/>
            <person name="Merenyi Z."/>
            <person name="Ke H.-M."/>
            <person name="Monk M."/>
            <person name="Kocsube S."/>
            <person name="Drula E."/>
            <person name="Lipzen A."/>
            <person name="Balint B."/>
            <person name="Henrissat B."/>
            <person name="Andreopoulos B."/>
            <person name="Martin F.M."/>
            <person name="Harder C.B."/>
            <person name="Rigling D."/>
            <person name="Ford K.L."/>
            <person name="Foster G.D."/>
            <person name="Pangilinan J."/>
            <person name="Papanicolaou A."/>
            <person name="Barry K."/>
            <person name="LaButti K."/>
            <person name="Viragh M."/>
            <person name="Koriabine M."/>
            <person name="Yan M."/>
            <person name="Riley R."/>
            <person name="Champramary S."/>
            <person name="Plett K.L."/>
            <person name="Tsai I.J."/>
            <person name="Slot J."/>
            <person name="Sipos G."/>
            <person name="Plett J."/>
            <person name="Nagy L.G."/>
            <person name="Grigoriev I.V."/>
        </authorList>
    </citation>
    <scope>NUCLEOTIDE SEQUENCE</scope>
    <source>
        <strain evidence="11">CCBAS 213</strain>
    </source>
</reference>
<organism evidence="11 12">
    <name type="scientific">Armillaria tabescens</name>
    <name type="common">Ringless honey mushroom</name>
    <name type="synonym">Agaricus tabescens</name>
    <dbReference type="NCBI Taxonomy" id="1929756"/>
    <lineage>
        <taxon>Eukaryota</taxon>
        <taxon>Fungi</taxon>
        <taxon>Dikarya</taxon>
        <taxon>Basidiomycota</taxon>
        <taxon>Agaricomycotina</taxon>
        <taxon>Agaricomycetes</taxon>
        <taxon>Agaricomycetidae</taxon>
        <taxon>Agaricales</taxon>
        <taxon>Marasmiineae</taxon>
        <taxon>Physalacriaceae</taxon>
        <taxon>Desarmillaria</taxon>
    </lineage>
</organism>
<protein>
    <recommendedName>
        <fullName evidence="4">mannan endo-1,4-beta-mannosidase</fullName>
        <ecNumber evidence="4">3.2.1.78</ecNumber>
    </recommendedName>
</protein>
<accession>A0AA39NGA2</accession>
<dbReference type="PANTHER" id="PTHR31451:SF39">
    <property type="entry name" value="MANNAN ENDO-1,4-BETA-MANNOSIDASE 1"/>
    <property type="match status" value="1"/>
</dbReference>
<feature type="chain" id="PRO_5041361721" description="mannan endo-1,4-beta-mannosidase" evidence="9">
    <location>
        <begin position="22"/>
        <end position="428"/>
    </location>
</feature>
<evidence type="ECO:0000256" key="5">
    <source>
        <dbReference type="ARBA" id="ARBA00022525"/>
    </source>
</evidence>
<dbReference type="EC" id="3.2.1.78" evidence="4"/>
<evidence type="ECO:0000256" key="3">
    <source>
        <dbReference type="ARBA" id="ARBA00005641"/>
    </source>
</evidence>
<evidence type="ECO:0000313" key="11">
    <source>
        <dbReference type="EMBL" id="KAK0465093.1"/>
    </source>
</evidence>
<keyword evidence="12" id="KW-1185">Reference proteome</keyword>
<keyword evidence="5" id="KW-0964">Secreted</keyword>
<evidence type="ECO:0000256" key="2">
    <source>
        <dbReference type="ARBA" id="ARBA00004613"/>
    </source>
</evidence>
<keyword evidence="7 11" id="KW-0378">Hydrolase</keyword>
<evidence type="ECO:0000259" key="10">
    <source>
        <dbReference type="Pfam" id="PF26410"/>
    </source>
</evidence>
<dbReference type="GeneID" id="85367610"/>
<keyword evidence="8" id="KW-0326">Glycosidase</keyword>
<comment type="subcellular location">
    <subcellularLocation>
        <location evidence="2">Secreted</location>
    </subcellularLocation>
</comment>
<dbReference type="GO" id="GO:0016985">
    <property type="term" value="F:mannan endo-1,4-beta-mannosidase activity"/>
    <property type="evidence" value="ECO:0007669"/>
    <property type="project" value="UniProtKB-EC"/>
</dbReference>
<sequence length="428" mass="48133">MPRFLQVLLLPLLCLIALSTAAGPRVPDGFVTTRGRNFVLDNKPFAFVGANSYWLPLLITNEDVEATFQEMENAGVKVLRTWGFNAINGSELAGALESGLTYYQVWNSSEWVLNDGPQGLERLDNVINVAGKHGIKVILAFTNNWVGYGGSELYINWIAGAYQTHDIFYSDPHIIASYQRYVKVIVERYKDSPNIFAWELMNEARCLGDLPGGPNCVPTSGLISSWYKQQADFVRSLDPFHMITTGGEGQFNWKKPKQYWYNGSLVSDYNYNGQAGENFDFDLALDNIDFGTYHMYPQSWYPELDTPGSNFTIQQWGLGWISEHSNVARKVGKPLVLEEFGISGVDNKTNIYPAWVDLALETGHSGIMPWQWGQLGLTEGNRVIKYADEILDGASPNDGNTIYKNQTELWNIFKVAAKAQNDRTWIMG</sequence>
<dbReference type="EMBL" id="JAUEPS010000005">
    <property type="protein sequence ID" value="KAK0465093.1"/>
    <property type="molecule type" value="Genomic_DNA"/>
</dbReference>
<dbReference type="GO" id="GO:0005576">
    <property type="term" value="C:extracellular region"/>
    <property type="evidence" value="ECO:0007669"/>
    <property type="project" value="UniProtKB-SubCell"/>
</dbReference>
<name>A0AA39NGA2_ARMTA</name>
<dbReference type="AlphaFoldDB" id="A0AA39NGA2"/>